<evidence type="ECO:0000256" key="13">
    <source>
        <dbReference type="ARBA" id="ARBA00023304"/>
    </source>
</evidence>
<dbReference type="EMBL" id="CP012034">
    <property type="protein sequence ID" value="AKP67150.1"/>
    <property type="molecule type" value="Genomic_DNA"/>
</dbReference>
<keyword evidence="13" id="KW-0100">Branched-chain amino acid biosynthesis</keyword>
<evidence type="ECO:0000256" key="4">
    <source>
        <dbReference type="ARBA" id="ARBA00011738"/>
    </source>
</evidence>
<evidence type="ECO:0000256" key="10">
    <source>
        <dbReference type="ARBA" id="ARBA00023002"/>
    </source>
</evidence>
<comment type="similarity">
    <text evidence="3">Belongs to the isocitrate and isopropylmalate dehydrogenases family. LeuB type 1 subfamily.</text>
</comment>
<dbReference type="PATRIC" id="fig|1007676.4.peg.1211"/>
<comment type="cofactor">
    <cofactor evidence="1">
        <name>Mn(2+)</name>
        <dbReference type="ChEBI" id="CHEBI:29035"/>
    </cofactor>
</comment>
<dbReference type="OrthoDB" id="9806254at2"/>
<dbReference type="GO" id="GO:0003862">
    <property type="term" value="F:3-isopropylmalate dehydrogenase activity"/>
    <property type="evidence" value="ECO:0007669"/>
    <property type="project" value="UniProtKB-UniRule"/>
</dbReference>
<dbReference type="InterPro" id="IPR004429">
    <property type="entry name" value="Isopropylmalate_DH"/>
</dbReference>
<evidence type="ECO:0000256" key="11">
    <source>
        <dbReference type="ARBA" id="ARBA00023027"/>
    </source>
</evidence>
<dbReference type="SUPFAM" id="SSF53659">
    <property type="entry name" value="Isocitrate/Isopropylmalate dehydrogenase-like"/>
    <property type="match status" value="1"/>
</dbReference>
<dbReference type="FunFam" id="3.40.718.10:FF:000006">
    <property type="entry name" value="3-isopropylmalate dehydrogenase"/>
    <property type="match status" value="1"/>
</dbReference>
<dbReference type="STRING" id="1007676.ABM34_06100"/>
<evidence type="ECO:0000256" key="2">
    <source>
        <dbReference type="ARBA" id="ARBA00001946"/>
    </source>
</evidence>
<keyword evidence="7" id="KW-0028">Amino-acid biosynthesis</keyword>
<organism evidence="17 18">
    <name type="scientific">Companilactobacillus ginsenosidimutans</name>
    <dbReference type="NCBI Taxonomy" id="1007676"/>
    <lineage>
        <taxon>Bacteria</taxon>
        <taxon>Bacillati</taxon>
        <taxon>Bacillota</taxon>
        <taxon>Bacilli</taxon>
        <taxon>Lactobacillales</taxon>
        <taxon>Lactobacillaceae</taxon>
        <taxon>Companilactobacillus</taxon>
    </lineage>
</organism>
<dbReference type="EC" id="1.1.1.85" evidence="5 14"/>
<evidence type="ECO:0000313" key="18">
    <source>
        <dbReference type="Proteomes" id="UP000036106"/>
    </source>
</evidence>
<evidence type="ECO:0000256" key="15">
    <source>
        <dbReference type="RuleBase" id="RU004443"/>
    </source>
</evidence>
<keyword evidence="11" id="KW-0520">NAD</keyword>
<evidence type="ECO:0000256" key="5">
    <source>
        <dbReference type="ARBA" id="ARBA00013101"/>
    </source>
</evidence>
<dbReference type="KEGG" id="lgn:ABM34_06100"/>
<dbReference type="NCBIfam" id="TIGR00169">
    <property type="entry name" value="leuB"/>
    <property type="match status" value="1"/>
</dbReference>
<keyword evidence="6" id="KW-0432">Leucine biosynthesis</keyword>
<comment type="subunit">
    <text evidence="4">Homodimer.</text>
</comment>
<dbReference type="RefSeq" id="WP_048704272.1">
    <property type="nucleotide sequence ID" value="NZ_CP012034.1"/>
</dbReference>
<comment type="cofactor">
    <cofactor evidence="2">
        <name>Mg(2+)</name>
        <dbReference type="ChEBI" id="CHEBI:18420"/>
    </cofactor>
</comment>
<dbReference type="Gene3D" id="3.40.718.10">
    <property type="entry name" value="Isopropylmalate Dehydrogenase"/>
    <property type="match status" value="1"/>
</dbReference>
<proteinExistence type="inferred from homology"/>
<gene>
    <name evidence="17" type="ORF">ABM34_06100</name>
</gene>
<reference evidence="18" key="1">
    <citation type="submission" date="2015-07" db="EMBL/GenBank/DDBJ databases">
        <title>Lactobacillus ginsenosidimutans/EMML 3141/ whole genome sequencing.</title>
        <authorList>
            <person name="Kim M.K."/>
            <person name="Im W.-T."/>
            <person name="Srinivasan S."/>
            <person name="Lee J.-J."/>
        </authorList>
    </citation>
    <scope>NUCLEOTIDE SEQUENCE [LARGE SCALE GENOMIC DNA]</scope>
    <source>
        <strain evidence="18">EMML 3041</strain>
    </source>
</reference>
<evidence type="ECO:0000256" key="6">
    <source>
        <dbReference type="ARBA" id="ARBA00022430"/>
    </source>
</evidence>
<dbReference type="PANTHER" id="PTHR42979:SF1">
    <property type="entry name" value="3-ISOPROPYLMALATE DEHYDROGENASE"/>
    <property type="match status" value="1"/>
</dbReference>
<dbReference type="InterPro" id="IPR024084">
    <property type="entry name" value="IsoPropMal-DH-like_dom"/>
</dbReference>
<dbReference type="GO" id="GO:0046872">
    <property type="term" value="F:metal ion binding"/>
    <property type="evidence" value="ECO:0007669"/>
    <property type="project" value="UniProtKB-KW"/>
</dbReference>
<keyword evidence="12" id="KW-0464">Manganese</keyword>
<dbReference type="AlphaFoldDB" id="A0A0H4R0A6"/>
<keyword evidence="18" id="KW-1185">Reference proteome</keyword>
<evidence type="ECO:0000256" key="7">
    <source>
        <dbReference type="ARBA" id="ARBA00022605"/>
    </source>
</evidence>
<evidence type="ECO:0000256" key="9">
    <source>
        <dbReference type="ARBA" id="ARBA00022842"/>
    </source>
</evidence>
<name>A0A0H4R0A6_9LACO</name>
<dbReference type="Proteomes" id="UP000036106">
    <property type="component" value="Chromosome"/>
</dbReference>
<keyword evidence="8" id="KW-0479">Metal-binding</keyword>
<dbReference type="PANTHER" id="PTHR42979">
    <property type="entry name" value="3-ISOPROPYLMALATE DEHYDROGENASE"/>
    <property type="match status" value="1"/>
</dbReference>
<protein>
    <recommendedName>
        <fullName evidence="5 14">3-isopropylmalate dehydrogenase</fullName>
        <ecNumber evidence="5 14">1.1.1.85</ecNumber>
    </recommendedName>
</protein>
<dbReference type="GO" id="GO:0009098">
    <property type="term" value="P:L-leucine biosynthetic process"/>
    <property type="evidence" value="ECO:0007669"/>
    <property type="project" value="UniProtKB-UniRule"/>
</dbReference>
<dbReference type="SMART" id="SM01329">
    <property type="entry name" value="Iso_dh"/>
    <property type="match status" value="1"/>
</dbReference>
<evidence type="ECO:0000256" key="1">
    <source>
        <dbReference type="ARBA" id="ARBA00001936"/>
    </source>
</evidence>
<keyword evidence="9" id="KW-0460">Magnesium</keyword>
<sequence>MMDKKKIAVLKGDYIGPEIMNAGLEVLKAATENQNFDYEINSVPFGGEAIDSEGVPLPDRTLQACKNSDAVLLSAIGGPKWDNAAKRPEAGLLEIRKKLNLFSNIRPTQISEAMQDYSPIKIEHEVNFVIVRELTSGIYFGTPRTKSAAGAVDTMSYSTGEIERVAKVAFDMAMRRNKHVTLVDKANVLATSKLWREVVGRIADSYLKVEFDCSYVDAMAMKVISEPEKFDVILTENLFGDILSDEAAEITGSLGTIPSMSVGENGPALYEPIHGSAPDIAGLGIANPISMIKSVAMMLENSFDRGDLATRINNAIEVAINKKVVTPDLGGKSTTTEVTSEIINNIRESSDNYATNNVR</sequence>
<accession>A0A0H4R0A6</accession>
<evidence type="ECO:0000313" key="17">
    <source>
        <dbReference type="EMBL" id="AKP67150.1"/>
    </source>
</evidence>
<evidence type="ECO:0000259" key="16">
    <source>
        <dbReference type="SMART" id="SM01329"/>
    </source>
</evidence>
<evidence type="ECO:0000256" key="12">
    <source>
        <dbReference type="ARBA" id="ARBA00023211"/>
    </source>
</evidence>
<keyword evidence="10 15" id="KW-0560">Oxidoreductase</keyword>
<evidence type="ECO:0000256" key="14">
    <source>
        <dbReference type="NCBIfam" id="TIGR00169"/>
    </source>
</evidence>
<dbReference type="Pfam" id="PF00180">
    <property type="entry name" value="Iso_dh"/>
    <property type="match status" value="1"/>
</dbReference>
<evidence type="ECO:0000256" key="3">
    <source>
        <dbReference type="ARBA" id="ARBA00008319"/>
    </source>
</evidence>
<dbReference type="GO" id="GO:0005829">
    <property type="term" value="C:cytosol"/>
    <property type="evidence" value="ECO:0007669"/>
    <property type="project" value="TreeGrafter"/>
</dbReference>
<feature type="domain" description="Isopropylmalate dehydrogenase-like" evidence="16">
    <location>
        <begin position="6"/>
        <end position="342"/>
    </location>
</feature>
<evidence type="ECO:0000256" key="8">
    <source>
        <dbReference type="ARBA" id="ARBA00022723"/>
    </source>
</evidence>